<dbReference type="InterPro" id="IPR000653">
    <property type="entry name" value="DegT/StrS_aminotransferase"/>
</dbReference>
<dbReference type="Gene3D" id="3.90.1150.10">
    <property type="entry name" value="Aspartate Aminotransferase, domain 1"/>
    <property type="match status" value="1"/>
</dbReference>
<feature type="active site" description="Proton acceptor" evidence="1">
    <location>
        <position position="198"/>
    </location>
</feature>
<evidence type="ECO:0000313" key="5">
    <source>
        <dbReference type="Proteomes" id="UP000328092"/>
    </source>
</evidence>
<gene>
    <name evidence="4" type="primary">per</name>
    <name evidence="4" type="ORF">CI1B_19390</name>
</gene>
<dbReference type="GO" id="GO:0030170">
    <property type="term" value="F:pyridoxal phosphate binding"/>
    <property type="evidence" value="ECO:0007669"/>
    <property type="project" value="TreeGrafter"/>
</dbReference>
<dbReference type="PIRSF" id="PIRSF000390">
    <property type="entry name" value="PLP_StrS"/>
    <property type="match status" value="1"/>
</dbReference>
<dbReference type="InterPro" id="IPR015424">
    <property type="entry name" value="PyrdxlP-dep_Trfase"/>
</dbReference>
<dbReference type="CDD" id="cd00616">
    <property type="entry name" value="AHBA_syn"/>
    <property type="match status" value="1"/>
</dbReference>
<evidence type="ECO:0000256" key="2">
    <source>
        <dbReference type="PIRSR" id="PIRSR000390-2"/>
    </source>
</evidence>
<evidence type="ECO:0000256" key="1">
    <source>
        <dbReference type="PIRSR" id="PIRSR000390-1"/>
    </source>
</evidence>
<dbReference type="InterPro" id="IPR015422">
    <property type="entry name" value="PyrdxlP-dep_Trfase_small"/>
</dbReference>
<evidence type="ECO:0000313" key="4">
    <source>
        <dbReference type="EMBL" id="VIO68153.1"/>
    </source>
</evidence>
<keyword evidence="4" id="KW-0808">Transferase</keyword>
<comment type="similarity">
    <text evidence="3">Belongs to the DegT/DnrJ/EryC1 family.</text>
</comment>
<dbReference type="InterPro" id="IPR015421">
    <property type="entry name" value="PyrdxlP-dep_Trfase_major"/>
</dbReference>
<dbReference type="Gene3D" id="3.40.640.10">
    <property type="entry name" value="Type I PLP-dependent aspartate aminotransferase-like (Major domain)"/>
    <property type="match status" value="1"/>
</dbReference>
<dbReference type="EMBL" id="CAADFC020000005">
    <property type="protein sequence ID" value="VIO68153.1"/>
    <property type="molecule type" value="Genomic_DNA"/>
</dbReference>
<evidence type="ECO:0000256" key="3">
    <source>
        <dbReference type="RuleBase" id="RU004508"/>
    </source>
</evidence>
<dbReference type="AlphaFoldDB" id="A0A508SZW8"/>
<dbReference type="GO" id="GO:0000271">
    <property type="term" value="P:polysaccharide biosynthetic process"/>
    <property type="evidence" value="ECO:0007669"/>
    <property type="project" value="TreeGrafter"/>
</dbReference>
<dbReference type="EC" id="2.6.1.102" evidence="4"/>
<dbReference type="GO" id="GO:0102933">
    <property type="term" value="F:GDP-4-dehydro-6-deoxy-D-mannose-4-aminotransferase activity"/>
    <property type="evidence" value="ECO:0007669"/>
    <property type="project" value="UniProtKB-EC"/>
</dbReference>
<proteinExistence type="inferred from homology"/>
<protein>
    <submittedName>
        <fullName evidence="4">GDP-perosamine synthase</fullName>
        <ecNumber evidence="4">2.6.1.102</ecNumber>
    </submittedName>
</protein>
<keyword evidence="2 3" id="KW-0663">Pyridoxal phosphate</keyword>
<name>A0A508SZW8_9BRAD</name>
<feature type="modified residue" description="N6-(pyridoxal phosphate)lysine" evidence="2">
    <location>
        <position position="198"/>
    </location>
</feature>
<keyword evidence="4" id="KW-0032">Aminotransferase</keyword>
<dbReference type="SUPFAM" id="SSF53383">
    <property type="entry name" value="PLP-dependent transferases"/>
    <property type="match status" value="1"/>
</dbReference>
<accession>A0A508SZW8</accession>
<dbReference type="Proteomes" id="UP000328092">
    <property type="component" value="Unassembled WGS sequence"/>
</dbReference>
<organism evidence="4 5">
    <name type="scientific">Bradyrhizobium ivorense</name>
    <dbReference type="NCBI Taxonomy" id="2511166"/>
    <lineage>
        <taxon>Bacteria</taxon>
        <taxon>Pseudomonadati</taxon>
        <taxon>Pseudomonadota</taxon>
        <taxon>Alphaproteobacteria</taxon>
        <taxon>Hyphomicrobiales</taxon>
        <taxon>Nitrobacteraceae</taxon>
        <taxon>Bradyrhizobium</taxon>
    </lineage>
</organism>
<reference evidence="4" key="1">
    <citation type="submission" date="2019-02" db="EMBL/GenBank/DDBJ databases">
        <authorList>
            <person name="Pothier F.J."/>
        </authorList>
    </citation>
    <scope>NUCLEOTIDE SEQUENCE</scope>
    <source>
        <strain evidence="4">CI-1B</strain>
    </source>
</reference>
<dbReference type="Pfam" id="PF01041">
    <property type="entry name" value="DegT_DnrJ_EryC1"/>
    <property type="match status" value="1"/>
</dbReference>
<comment type="caution">
    <text evidence="4">The sequence shown here is derived from an EMBL/GenBank/DDBJ whole genome shotgun (WGS) entry which is preliminary data.</text>
</comment>
<dbReference type="PANTHER" id="PTHR30244:SF30">
    <property type="entry name" value="BLR5990 PROTEIN"/>
    <property type="match status" value="1"/>
</dbReference>
<sequence length="387" mass="41981">MPVIPLYAPSVGDLEATNLAECIRQNLLIHGPFVAEFERGIAEFVGTAHAVGTHSGTSALHLALLLAGVKADDEVLITPLTFIAPANAIRYVGAYPVFIDVERDTWQMDAALAVDFLKQQCTSRDGRLYNKSSGRRIGAIVAVHFLGIPVDLDPLLEVARAHNITVIEDAAQALGTRYRGRRVGSFGTIGCFSFHGNKLITAGGGGMIVTNDADLARRARYLANQAKDDAVETSHKEVGYNYRMTNLHGAVGLAQLSKIDRHIEAKRRIAATYARELSKIPGLTLVQEKPDTFYTYWLSSVVVDAARFGMTSRELLIFLRRHAVESLPLYEPLHLSLAHKGAQAVGGQVAETVRANVLSLPSSVGLTEQDQARVISAIEAAFNSSRQ</sequence>
<dbReference type="PANTHER" id="PTHR30244">
    <property type="entry name" value="TRANSAMINASE"/>
    <property type="match status" value="1"/>
</dbReference>
<keyword evidence="5" id="KW-1185">Reference proteome</keyword>